<dbReference type="EMBL" id="JBHPBY010000042">
    <property type="protein sequence ID" value="MFC1849511.1"/>
    <property type="molecule type" value="Genomic_DNA"/>
</dbReference>
<name>A0ABV6YTV1_UNCC1</name>
<dbReference type="GO" id="GO:0008483">
    <property type="term" value="F:transaminase activity"/>
    <property type="evidence" value="ECO:0007669"/>
    <property type="project" value="UniProtKB-KW"/>
</dbReference>
<dbReference type="NCBIfam" id="NF004718">
    <property type="entry name" value="PRK06062.1"/>
    <property type="match status" value="1"/>
</dbReference>
<dbReference type="InterPro" id="IPR049704">
    <property type="entry name" value="Aminotrans_3_PPA_site"/>
</dbReference>
<dbReference type="InterPro" id="IPR005814">
    <property type="entry name" value="Aminotrans_3"/>
</dbReference>
<dbReference type="InterPro" id="IPR015424">
    <property type="entry name" value="PyrdxlP-dep_Trfase"/>
</dbReference>
<evidence type="ECO:0000313" key="5">
    <source>
        <dbReference type="Proteomes" id="UP001594351"/>
    </source>
</evidence>
<keyword evidence="4" id="KW-0032">Aminotransferase</keyword>
<dbReference type="PROSITE" id="PS00600">
    <property type="entry name" value="AA_TRANSFER_CLASS_3"/>
    <property type="match status" value="1"/>
</dbReference>
<dbReference type="CDD" id="cd00610">
    <property type="entry name" value="OAT_like"/>
    <property type="match status" value="1"/>
</dbReference>
<sequence length="440" mass="49255">MNADEIKKWDRHVIYGWKAQRDVDPIIMDRAEGIYIWDIQGKRYLDFCAGLLCVNVGHGHKHVLEAMKRQMEKLTYVAPMFGTEPKAKLAKMISEVTPGDLDYVFFTNAGAEAVENAIKASRMFTGRNKIYSRWRSYHGATSGAITLTGDPRRWAAEPGLPGVVKFFGPYCYRCPLGYESEETCNLQCLEMLKTQMMLDGPKTIAAIFVEPIVGTNGIIIPPYNYLKGIRQLCDENGIVMVADEVMAGFGRSGKWFGIDHYDVVPDIMVVAKGLTSGYVQLGAMIWNKKIYEHFYEHPFVGGLTYSGHALACATGVANIEVYHQEKLIENSYTRGEYLHQKLVELRAKHRSVGDVRSKGLWACIELTADQNTKAPLAGFADAIRNVSNGLTSRLYEAGLYLFTKWDLLFIAPPLTITDAQIDEAMAIVDQALEYTDSLIS</sequence>
<dbReference type="Gene3D" id="3.90.1150.10">
    <property type="entry name" value="Aspartate Aminotransferase, domain 1"/>
    <property type="match status" value="1"/>
</dbReference>
<organism evidence="4 5">
    <name type="scientific">candidate division CSSED10-310 bacterium</name>
    <dbReference type="NCBI Taxonomy" id="2855610"/>
    <lineage>
        <taxon>Bacteria</taxon>
        <taxon>Bacteria division CSSED10-310</taxon>
    </lineage>
</organism>
<dbReference type="InterPro" id="IPR015422">
    <property type="entry name" value="PyrdxlP-dep_Trfase_small"/>
</dbReference>
<evidence type="ECO:0000313" key="4">
    <source>
        <dbReference type="EMBL" id="MFC1849511.1"/>
    </source>
</evidence>
<accession>A0ABV6YTV1</accession>
<comment type="caution">
    <text evidence="4">The sequence shown here is derived from an EMBL/GenBank/DDBJ whole genome shotgun (WGS) entry which is preliminary data.</text>
</comment>
<evidence type="ECO:0000256" key="2">
    <source>
        <dbReference type="ARBA" id="ARBA00022898"/>
    </source>
</evidence>
<evidence type="ECO:0000256" key="1">
    <source>
        <dbReference type="ARBA" id="ARBA00008954"/>
    </source>
</evidence>
<dbReference type="Pfam" id="PF00202">
    <property type="entry name" value="Aminotran_3"/>
    <property type="match status" value="1"/>
</dbReference>
<keyword evidence="4" id="KW-0808">Transferase</keyword>
<dbReference type="InterPro" id="IPR015421">
    <property type="entry name" value="PyrdxlP-dep_Trfase_major"/>
</dbReference>
<dbReference type="PANTHER" id="PTHR43094:SF1">
    <property type="entry name" value="AMINOTRANSFERASE CLASS-III"/>
    <property type="match status" value="1"/>
</dbReference>
<dbReference type="SUPFAM" id="SSF53383">
    <property type="entry name" value="PLP-dependent transferases"/>
    <property type="match status" value="1"/>
</dbReference>
<dbReference type="Gene3D" id="3.40.640.10">
    <property type="entry name" value="Type I PLP-dependent aspartate aminotransferase-like (Major domain)"/>
    <property type="match status" value="1"/>
</dbReference>
<protein>
    <submittedName>
        <fullName evidence="4">Aminotransferase class III-fold pyridoxal phosphate-dependent enzyme</fullName>
    </submittedName>
</protein>
<dbReference type="Proteomes" id="UP001594351">
    <property type="component" value="Unassembled WGS sequence"/>
</dbReference>
<dbReference type="PANTHER" id="PTHR43094">
    <property type="entry name" value="AMINOTRANSFERASE"/>
    <property type="match status" value="1"/>
</dbReference>
<proteinExistence type="inferred from homology"/>
<reference evidence="4 5" key="1">
    <citation type="submission" date="2024-09" db="EMBL/GenBank/DDBJ databases">
        <title>Laminarin stimulates single cell rates of sulfate reduction while oxygen inhibits transcriptomic activity in coastal marine sediment.</title>
        <authorList>
            <person name="Lindsay M."/>
            <person name="Orcutt B."/>
            <person name="Emerson D."/>
            <person name="Stepanauskas R."/>
            <person name="D'Angelo T."/>
        </authorList>
    </citation>
    <scope>NUCLEOTIDE SEQUENCE [LARGE SCALE GENOMIC DNA]</scope>
    <source>
        <strain evidence="4">SAG AM-311-K15</strain>
    </source>
</reference>
<evidence type="ECO:0000256" key="3">
    <source>
        <dbReference type="RuleBase" id="RU003560"/>
    </source>
</evidence>
<gene>
    <name evidence="4" type="ORF">ACFL27_04800</name>
</gene>
<keyword evidence="5" id="KW-1185">Reference proteome</keyword>
<keyword evidence="2 3" id="KW-0663">Pyridoxal phosphate</keyword>
<comment type="similarity">
    <text evidence="1 3">Belongs to the class-III pyridoxal-phosphate-dependent aminotransferase family.</text>
</comment>